<evidence type="ECO:0000256" key="4">
    <source>
        <dbReference type="ARBA" id="ARBA00023125"/>
    </source>
</evidence>
<dbReference type="PROSITE" id="PS50950">
    <property type="entry name" value="ZF_THAP"/>
    <property type="match status" value="1"/>
</dbReference>
<dbReference type="Proteomes" id="UP001249851">
    <property type="component" value="Unassembled WGS sequence"/>
</dbReference>
<feature type="region of interest" description="Disordered" evidence="6">
    <location>
        <begin position="80"/>
        <end position="129"/>
    </location>
</feature>
<name>A0AAD9UTY3_ACRCE</name>
<feature type="compositionally biased region" description="Low complexity" evidence="6">
    <location>
        <begin position="81"/>
        <end position="99"/>
    </location>
</feature>
<sequence length="764" mass="86778">MKWVDFVKQKRAKWEPTRNSSICSKHFTEEDYIRRFTFVDELTNKPIVPRLKRDEIGVTAVPSVHAEATLKNAKRRIQSLTSMETPSSSTCSSEIFTQSDTVEQDEKEQEMQSKDEVFSSTPSDNNLDTFVELHHPNEEQSTATPPVGSECSDCERLAKRNRVLKNQLITAKVKLRSSRLEVKKLKKHAKENRAALEVDPPANIVEENWDDKEDENDGGDSQHETTEEEPDFSSDGTYEPDTENDTASEQEEDANFSGNRVFIKDNNLRTQPKFLVFLTQLLVLFKFCHSCKADNPLVATKQVGTMAVITSTCTNTKCKRKDTVWKSQPNMPGTKIPAGNFLLCMSILLSGSSASKEKLFPTIHLFWKSYQEKMMVKLKELGPVVISGDGRHDSMGHSAKFGAYTIFCCTLPLIIHFSLVQRNVAGSSPAMEFLGFKNCMAYLLGCGLLISTLITDRHASIRKYMREQQKNIKHYFDLWHIKKKIHKVLTSISKERGCASLINWIRPCENHFFWSATSTLSGNGNVIYAKFKSFLSHVINKHDNLDDPLYDRCNHGEIKDRTWLEKDSPVYEKMCSALNNASLVSGIKQASPEAQTSCLEGFHSTLNQFAPKMIAFSYIGMYCRHIIAALYFNLNLFRELKKNADGTEQVKVVWPKFKNGEATVRDVKVKPNFEYVEDIYQMYIESQAKGQLGVAMQELSDMNPLPMNRMLERQSKEEAIAKRTERKGKTVKDVPPTTAGNLNKIQKESFNPVMVSHIALTVLF</sequence>
<dbReference type="GO" id="GO:0003677">
    <property type="term" value="F:DNA binding"/>
    <property type="evidence" value="ECO:0007669"/>
    <property type="project" value="UniProtKB-UniRule"/>
</dbReference>
<evidence type="ECO:0000256" key="7">
    <source>
        <dbReference type="SAM" id="Phobius"/>
    </source>
</evidence>
<keyword evidence="7" id="KW-1133">Transmembrane helix</keyword>
<keyword evidence="7" id="KW-0472">Membrane</keyword>
<keyword evidence="10" id="KW-1185">Reference proteome</keyword>
<feature type="compositionally biased region" description="Acidic residues" evidence="6">
    <location>
        <begin position="226"/>
        <end position="254"/>
    </location>
</feature>
<protein>
    <recommendedName>
        <fullName evidence="8">THAP-type domain-containing protein</fullName>
    </recommendedName>
</protein>
<evidence type="ECO:0000256" key="2">
    <source>
        <dbReference type="ARBA" id="ARBA00022771"/>
    </source>
</evidence>
<comment type="caution">
    <text evidence="9">The sequence shown here is derived from an EMBL/GenBank/DDBJ whole genome shotgun (WGS) entry which is preliminary data.</text>
</comment>
<keyword evidence="3" id="KW-0862">Zinc</keyword>
<dbReference type="PANTHER" id="PTHR31751">
    <property type="entry name" value="SI:CH211-108C17.2-RELATED-RELATED"/>
    <property type="match status" value="1"/>
</dbReference>
<dbReference type="PANTHER" id="PTHR31751:SF42">
    <property type="entry name" value="PROTEIN CBG10204"/>
    <property type="match status" value="1"/>
</dbReference>
<proteinExistence type="predicted"/>
<reference evidence="9" key="2">
    <citation type="journal article" date="2023" name="Science">
        <title>Genomic signatures of disease resistance in endangered staghorn corals.</title>
        <authorList>
            <person name="Vollmer S.V."/>
            <person name="Selwyn J.D."/>
            <person name="Despard B.A."/>
            <person name="Roesel C.L."/>
        </authorList>
    </citation>
    <scope>NUCLEOTIDE SEQUENCE</scope>
    <source>
        <strain evidence="9">K2</strain>
    </source>
</reference>
<evidence type="ECO:0000256" key="3">
    <source>
        <dbReference type="ARBA" id="ARBA00022833"/>
    </source>
</evidence>
<evidence type="ECO:0000313" key="10">
    <source>
        <dbReference type="Proteomes" id="UP001249851"/>
    </source>
</evidence>
<feature type="transmembrane region" description="Helical" evidence="7">
    <location>
        <begin position="401"/>
        <end position="420"/>
    </location>
</feature>
<organism evidence="9 10">
    <name type="scientific">Acropora cervicornis</name>
    <name type="common">Staghorn coral</name>
    <dbReference type="NCBI Taxonomy" id="6130"/>
    <lineage>
        <taxon>Eukaryota</taxon>
        <taxon>Metazoa</taxon>
        <taxon>Cnidaria</taxon>
        <taxon>Anthozoa</taxon>
        <taxon>Hexacorallia</taxon>
        <taxon>Scleractinia</taxon>
        <taxon>Astrocoeniina</taxon>
        <taxon>Acroporidae</taxon>
        <taxon>Acropora</taxon>
    </lineage>
</organism>
<feature type="compositionally biased region" description="Polar residues" evidence="6">
    <location>
        <begin position="118"/>
        <end position="128"/>
    </location>
</feature>
<keyword evidence="1" id="KW-0479">Metal-binding</keyword>
<evidence type="ECO:0000256" key="6">
    <source>
        <dbReference type="SAM" id="MobiDB-lite"/>
    </source>
</evidence>
<feature type="transmembrane region" description="Helical" evidence="7">
    <location>
        <begin position="440"/>
        <end position="456"/>
    </location>
</feature>
<evidence type="ECO:0000259" key="8">
    <source>
        <dbReference type="PROSITE" id="PS50950"/>
    </source>
</evidence>
<feature type="domain" description="THAP-type" evidence="8">
    <location>
        <begin position="1"/>
        <end position="65"/>
    </location>
</feature>
<dbReference type="EMBL" id="JARQWQ010000119">
    <property type="protein sequence ID" value="KAK2549889.1"/>
    <property type="molecule type" value="Genomic_DNA"/>
</dbReference>
<dbReference type="InterPro" id="IPR006612">
    <property type="entry name" value="THAP_Znf"/>
</dbReference>
<dbReference type="GO" id="GO:0008270">
    <property type="term" value="F:zinc ion binding"/>
    <property type="evidence" value="ECO:0007669"/>
    <property type="project" value="UniProtKB-KW"/>
</dbReference>
<keyword evidence="7" id="KW-0812">Transmembrane</keyword>
<keyword evidence="4 5" id="KW-0238">DNA-binding</keyword>
<accession>A0AAD9UTY3</accession>
<feature type="region of interest" description="Disordered" evidence="6">
    <location>
        <begin position="187"/>
        <end position="255"/>
    </location>
</feature>
<evidence type="ECO:0000313" key="9">
    <source>
        <dbReference type="EMBL" id="KAK2549889.1"/>
    </source>
</evidence>
<reference evidence="9" key="1">
    <citation type="journal article" date="2023" name="G3 (Bethesda)">
        <title>Whole genome assembly and annotation of the endangered Caribbean coral Acropora cervicornis.</title>
        <authorList>
            <person name="Selwyn J.D."/>
            <person name="Vollmer S.V."/>
        </authorList>
    </citation>
    <scope>NUCLEOTIDE SEQUENCE</scope>
    <source>
        <strain evidence="9">K2</strain>
    </source>
</reference>
<gene>
    <name evidence="9" type="ORF">P5673_029601</name>
</gene>
<dbReference type="AlphaFoldDB" id="A0AAD9UTY3"/>
<feature type="compositionally biased region" description="Acidic residues" evidence="6">
    <location>
        <begin position="207"/>
        <end position="218"/>
    </location>
</feature>
<keyword evidence="2 5" id="KW-0863">Zinc-finger</keyword>
<evidence type="ECO:0000256" key="5">
    <source>
        <dbReference type="PROSITE-ProRule" id="PRU00309"/>
    </source>
</evidence>
<evidence type="ECO:0000256" key="1">
    <source>
        <dbReference type="ARBA" id="ARBA00022723"/>
    </source>
</evidence>